<dbReference type="InterPro" id="IPR028612">
    <property type="entry name" value="Topoisom_1_IA"/>
</dbReference>
<dbReference type="Pfam" id="PF13368">
    <property type="entry name" value="Toprim_C_rpt"/>
    <property type="match status" value="2"/>
</dbReference>
<feature type="site" description="Interaction with DNA" evidence="8">
    <location>
        <position position="473"/>
    </location>
</feature>
<organism evidence="11 12">
    <name type="scientific">Flavobacterium salmonis</name>
    <dbReference type="NCBI Taxonomy" id="2654844"/>
    <lineage>
        <taxon>Bacteria</taxon>
        <taxon>Pseudomonadati</taxon>
        <taxon>Bacteroidota</taxon>
        <taxon>Flavobacteriia</taxon>
        <taxon>Flavobacteriales</taxon>
        <taxon>Flavobacteriaceae</taxon>
        <taxon>Flavobacterium</taxon>
    </lineage>
</organism>
<dbReference type="SMART" id="SM00493">
    <property type="entry name" value="TOPRIM"/>
    <property type="match status" value="1"/>
</dbReference>
<dbReference type="InterPro" id="IPR006171">
    <property type="entry name" value="TOPRIM_dom"/>
</dbReference>
<dbReference type="InterPro" id="IPR023405">
    <property type="entry name" value="Topo_IA_core_domain"/>
</dbReference>
<dbReference type="EMBL" id="CAIJDP010000060">
    <property type="protein sequence ID" value="CAD0002439.1"/>
    <property type="molecule type" value="Genomic_DNA"/>
</dbReference>
<evidence type="ECO:0000259" key="10">
    <source>
        <dbReference type="PROSITE" id="PS52039"/>
    </source>
</evidence>
<dbReference type="Gene3D" id="2.70.20.10">
    <property type="entry name" value="Topoisomerase I, domain 3"/>
    <property type="match status" value="1"/>
</dbReference>
<feature type="site" description="Interaction with DNA" evidence="8">
    <location>
        <position position="286"/>
    </location>
</feature>
<dbReference type="CDD" id="cd03363">
    <property type="entry name" value="TOPRIM_TopoIA_TopoI"/>
    <property type="match status" value="1"/>
</dbReference>
<keyword evidence="3" id="KW-0479">Metal-binding</keyword>
<evidence type="ECO:0000256" key="5">
    <source>
        <dbReference type="ARBA" id="ARBA00023029"/>
    </source>
</evidence>
<dbReference type="InterPro" id="IPR023406">
    <property type="entry name" value="Topo_IA_AS"/>
</dbReference>
<dbReference type="GO" id="GO:0006265">
    <property type="term" value="P:DNA topological change"/>
    <property type="evidence" value="ECO:0007669"/>
    <property type="project" value="UniProtKB-UniRule"/>
</dbReference>
<dbReference type="HAMAP" id="MF_00952">
    <property type="entry name" value="Topoisom_1_prok"/>
    <property type="match status" value="1"/>
</dbReference>
<evidence type="ECO:0000313" key="12">
    <source>
        <dbReference type="Proteomes" id="UP000530060"/>
    </source>
</evidence>
<comment type="catalytic activity">
    <reaction evidence="1 8">
        <text>ATP-independent breakage of single-stranded DNA, followed by passage and rejoining.</text>
        <dbReference type="EC" id="5.6.2.1"/>
    </reaction>
</comment>
<dbReference type="PRINTS" id="PR00417">
    <property type="entry name" value="PRTPISMRASEI"/>
</dbReference>
<dbReference type="PROSITE" id="PS50880">
    <property type="entry name" value="TOPRIM"/>
    <property type="match status" value="1"/>
</dbReference>
<keyword evidence="5 8" id="KW-0799">Topoisomerase</keyword>
<keyword evidence="7 8" id="KW-0413">Isomerase</keyword>
<dbReference type="NCBIfam" id="TIGR01051">
    <property type="entry name" value="topA_bact"/>
    <property type="match status" value="1"/>
</dbReference>
<dbReference type="InterPro" id="IPR003601">
    <property type="entry name" value="Topo_IA_2"/>
</dbReference>
<dbReference type="InterPro" id="IPR025589">
    <property type="entry name" value="Toprim_C_rpt"/>
</dbReference>
<dbReference type="InterPro" id="IPR000380">
    <property type="entry name" value="Topo_IA"/>
</dbReference>
<dbReference type="InterPro" id="IPR005733">
    <property type="entry name" value="TopoI_bac-type"/>
</dbReference>
<dbReference type="PROSITE" id="PS52039">
    <property type="entry name" value="TOPO_IA_2"/>
    <property type="match status" value="1"/>
</dbReference>
<evidence type="ECO:0000256" key="4">
    <source>
        <dbReference type="ARBA" id="ARBA00022842"/>
    </source>
</evidence>
<accession>A0A6V6YT12</accession>
<evidence type="ECO:0000256" key="3">
    <source>
        <dbReference type="ARBA" id="ARBA00022723"/>
    </source>
</evidence>
<evidence type="ECO:0000256" key="8">
    <source>
        <dbReference type="HAMAP-Rule" id="MF_00952"/>
    </source>
</evidence>
<dbReference type="GO" id="GO:0003677">
    <property type="term" value="F:DNA binding"/>
    <property type="evidence" value="ECO:0007669"/>
    <property type="project" value="UniProtKB-KW"/>
</dbReference>
<dbReference type="GO" id="GO:0046872">
    <property type="term" value="F:metal ion binding"/>
    <property type="evidence" value="ECO:0007669"/>
    <property type="project" value="UniProtKB-KW"/>
</dbReference>
<reference evidence="11 12" key="1">
    <citation type="submission" date="2020-06" db="EMBL/GenBank/DDBJ databases">
        <authorList>
            <person name="Criscuolo A."/>
        </authorList>
    </citation>
    <scope>NUCLEOTIDE SEQUENCE [LARGE SCALE GENOMIC DNA]</scope>
    <source>
        <strain evidence="12">CIP 111411</strain>
    </source>
</reference>
<dbReference type="Gene3D" id="1.10.290.10">
    <property type="entry name" value="Topoisomerase I, domain 4"/>
    <property type="match status" value="1"/>
</dbReference>
<keyword evidence="6 8" id="KW-0238">DNA-binding</keyword>
<evidence type="ECO:0000256" key="2">
    <source>
        <dbReference type="ARBA" id="ARBA00009446"/>
    </source>
</evidence>
<dbReference type="SMART" id="SM00436">
    <property type="entry name" value="TOP1Bc"/>
    <property type="match status" value="1"/>
</dbReference>
<dbReference type="Gene3D" id="3.40.50.140">
    <property type="match status" value="1"/>
</dbReference>
<evidence type="ECO:0000313" key="11">
    <source>
        <dbReference type="EMBL" id="CAD0002439.1"/>
    </source>
</evidence>
<feature type="site" description="Interaction with DNA" evidence="8">
    <location>
        <position position="140"/>
    </location>
</feature>
<feature type="domain" description="Topo IA-type catalytic" evidence="10">
    <location>
        <begin position="129"/>
        <end position="573"/>
    </location>
</feature>
<dbReference type="RefSeq" id="WP_180908254.1">
    <property type="nucleotide sequence ID" value="NZ_CAIJDP010000060.1"/>
</dbReference>
<evidence type="ECO:0000256" key="7">
    <source>
        <dbReference type="ARBA" id="ARBA00023235"/>
    </source>
</evidence>
<dbReference type="GO" id="GO:0003917">
    <property type="term" value="F:DNA topoisomerase type I (single strand cut, ATP-independent) activity"/>
    <property type="evidence" value="ECO:0007669"/>
    <property type="project" value="UniProtKB-UniRule"/>
</dbReference>
<dbReference type="Proteomes" id="UP000530060">
    <property type="component" value="Unassembled WGS sequence"/>
</dbReference>
<dbReference type="InterPro" id="IPR013497">
    <property type="entry name" value="Topo_IA_cen"/>
</dbReference>
<feature type="domain" description="Toprim" evidence="9">
    <location>
        <begin position="3"/>
        <end position="113"/>
    </location>
</feature>
<feature type="site" description="Interaction with DNA" evidence="8">
    <location>
        <position position="155"/>
    </location>
</feature>
<evidence type="ECO:0000256" key="1">
    <source>
        <dbReference type="ARBA" id="ARBA00000213"/>
    </source>
</evidence>
<protein>
    <recommendedName>
        <fullName evidence="8">DNA topoisomerase 1</fullName>
        <ecNumber evidence="8">5.6.2.1</ecNumber>
    </recommendedName>
    <alternativeName>
        <fullName evidence="8">DNA topoisomerase I</fullName>
    </alternativeName>
</protein>
<keyword evidence="4" id="KW-0460">Magnesium</keyword>
<dbReference type="InterPro" id="IPR013824">
    <property type="entry name" value="Topo_IA_cen_sub1"/>
</dbReference>
<dbReference type="AlphaFoldDB" id="A0A6V6YT12"/>
<keyword evidence="12" id="KW-1185">Reference proteome</keyword>
<feature type="site" description="Interaction with DNA" evidence="8">
    <location>
        <position position="33"/>
    </location>
</feature>
<evidence type="ECO:0000256" key="6">
    <source>
        <dbReference type="ARBA" id="ARBA00023125"/>
    </source>
</evidence>
<dbReference type="PANTHER" id="PTHR42785">
    <property type="entry name" value="DNA TOPOISOMERASE, TYPE IA, CORE"/>
    <property type="match status" value="1"/>
</dbReference>
<dbReference type="InterPro" id="IPR034149">
    <property type="entry name" value="TOPRIM_TopoI"/>
</dbReference>
<feature type="site" description="Interaction with DNA" evidence="8">
    <location>
        <position position="143"/>
    </location>
</feature>
<feature type="site" description="Interaction with DNA" evidence="8">
    <location>
        <position position="139"/>
    </location>
</feature>
<comment type="subunit">
    <text evidence="8">Monomer.</text>
</comment>
<name>A0A6V6YT12_9FLAO</name>
<dbReference type="InterPro" id="IPR003602">
    <property type="entry name" value="Topo_IA_DNA-bd_dom"/>
</dbReference>
<comment type="similarity">
    <text evidence="2 8">Belongs to the type IA topoisomerase family.</text>
</comment>
<dbReference type="InterPro" id="IPR013825">
    <property type="entry name" value="Topo_IA_cen_sub2"/>
</dbReference>
<comment type="caution">
    <text evidence="11">The sequence shown here is derived from an EMBL/GenBank/DDBJ whole genome shotgun (WGS) entry which is preliminary data.</text>
</comment>
<dbReference type="Pfam" id="PF01751">
    <property type="entry name" value="Toprim"/>
    <property type="match status" value="1"/>
</dbReference>
<comment type="function">
    <text evidence="8">Releases the supercoiling and torsional tension of DNA, which is introduced during the DNA replication and transcription, by transiently cleaving and rejoining one strand of the DNA duplex. Introduces a single-strand break via transesterification at a target site in duplex DNA. The scissile phosphodiester is attacked by the catalytic tyrosine of the enzyme, resulting in the formation of a DNA-(5'-phosphotyrosyl)-enzyme intermediate and the expulsion of a 3'-OH DNA strand. The free DNA strand then undergoes passage around the unbroken strand, thus removing DNA supercoils. Finally, in the religation step, the DNA 3'-OH attacks the covalent intermediate to expel the active-site tyrosine and restore the DNA phosphodiester backbone.</text>
</comment>
<dbReference type="EC" id="5.6.2.1" evidence="8"/>
<dbReference type="Pfam" id="PF01131">
    <property type="entry name" value="Topoisom_bac"/>
    <property type="match status" value="2"/>
</dbReference>
<feature type="active site" description="O-(5'-phospho-DNA)-tyrosine intermediate" evidence="8">
    <location>
        <position position="284"/>
    </location>
</feature>
<dbReference type="SUPFAM" id="SSF56712">
    <property type="entry name" value="Prokaryotic type I DNA topoisomerase"/>
    <property type="match status" value="1"/>
</dbReference>
<dbReference type="CDD" id="cd00186">
    <property type="entry name" value="TOP1Ac"/>
    <property type="match status" value="1"/>
</dbReference>
<sequence length="833" mass="93297">MAKNLVIVESPAKAKTIEKFLGSDFQVESSYGHIADLPSKEIGVDVENGFKPKYEVSSDKKALVSKLKTLSKNAEMVWLASDEDREGEAISWHLAEELKLDTKKTKRIVFHEITKSAILKAIDNPREIDYNLVNAQQARRVLDRLVGYELSPVLWRKIKGGLSAGRVQSVSVRLIVEREREIQSFNAVASYSVVAEFVNEAGKAFKAKLPKNFNTKKEAEDFLNKNIGSKYKVADLETKPTKKSPTAPFTTSTLQQEAARKLYLPVGITMQLAQRLYEAGLITYMRTDSVNLSKDAMDAAEAEIIKSYGKEFSKPRTFANKSKGAQEAHEAIRPTDMSRHTVNIDRDQARLYDLIWKRTLASQMSDAQLERTNVKIEANNHSEIFTASGEVLLFEGFLKVYLEGHDDDEEEQEGMLPALKVNEKLANNYITATERYSRPPARYTEASLVKKLEELGIGRPSTYAPTISTIINRNYVEKGTLEGQERNYTQLTLQADKVGEKLLKENTGSDKGKLVPTDIGTIVTDFLVKNFGNILDYNFTAKVEQDFDEIAEGNIDWATMMQEFYDKFHPNVKDVEANAERESGERILGKDADGRQVSVRLGKFGPMAQIGEADDEDKKFASLMADQNIGNITLEEALNLFLLPKNLGEYKGEEVEVSNGRYGPYVRHGSVFISLPRGEDPLAVTKERAQELIDEKALADAPIAVYKGEAVQKGVGRFGPFIKWNGLFVNVSKKYNFDNLSQTDVEELIEDKLQKNIDKVLHNWEDEGILVEKARWGRSVITKGKIKIELSKDVDATKLTLAQVQEMIAAKIPAKKATTAKKAPAKKTAAKKK</sequence>
<gene>
    <name evidence="8" type="primary">topA</name>
    <name evidence="11" type="ORF">FLAT13_01139</name>
</gene>
<proteinExistence type="inferred from homology"/>
<feature type="region of interest" description="Interaction with DNA" evidence="8">
    <location>
        <begin position="163"/>
        <end position="168"/>
    </location>
</feature>
<dbReference type="SMART" id="SM00437">
    <property type="entry name" value="TOP1Ac"/>
    <property type="match status" value="1"/>
</dbReference>
<evidence type="ECO:0000259" key="9">
    <source>
        <dbReference type="PROSITE" id="PS50880"/>
    </source>
</evidence>
<dbReference type="PROSITE" id="PS00396">
    <property type="entry name" value="TOPO_IA_1"/>
    <property type="match status" value="1"/>
</dbReference>
<feature type="site" description="Interaction with DNA" evidence="8">
    <location>
        <position position="148"/>
    </location>
</feature>
<dbReference type="InterPro" id="IPR013826">
    <property type="entry name" value="Topo_IA_cen_sub3"/>
</dbReference>
<dbReference type="Gene3D" id="1.10.460.10">
    <property type="entry name" value="Topoisomerase I, domain 2"/>
    <property type="match status" value="1"/>
</dbReference>
<dbReference type="PANTHER" id="PTHR42785:SF1">
    <property type="entry name" value="DNA TOPOISOMERASE"/>
    <property type="match status" value="1"/>
</dbReference>